<dbReference type="InterPro" id="IPR054767">
    <property type="entry name" value="Cas10-Cmr2_palm2"/>
</dbReference>
<keyword evidence="5" id="KW-1185">Reference proteome</keyword>
<proteinExistence type="predicted"/>
<keyword evidence="1" id="KW-0547">Nucleotide-binding</keyword>
<evidence type="ECO:0000313" key="4">
    <source>
        <dbReference type="EMBL" id="GGL05096.1"/>
    </source>
</evidence>
<dbReference type="GO" id="GO:0000166">
    <property type="term" value="F:nucleotide binding"/>
    <property type="evidence" value="ECO:0007669"/>
    <property type="project" value="UniProtKB-KW"/>
</dbReference>
<name>A0A8J3C1T4_9ACTN</name>
<keyword evidence="2" id="KW-0051">Antiviral defense</keyword>
<reference evidence="4" key="2">
    <citation type="submission" date="2020-09" db="EMBL/GenBank/DDBJ databases">
        <authorList>
            <person name="Sun Q."/>
            <person name="Zhou Y."/>
        </authorList>
    </citation>
    <scope>NUCLEOTIDE SEQUENCE</scope>
    <source>
        <strain evidence="4">CGMCC 4.7299</strain>
    </source>
</reference>
<evidence type="ECO:0000259" key="3">
    <source>
        <dbReference type="Pfam" id="PF22335"/>
    </source>
</evidence>
<dbReference type="EMBL" id="BMMX01000024">
    <property type="protein sequence ID" value="GGL05096.1"/>
    <property type="molecule type" value="Genomic_DNA"/>
</dbReference>
<dbReference type="Proteomes" id="UP000656042">
    <property type="component" value="Unassembled WGS sequence"/>
</dbReference>
<protein>
    <recommendedName>
        <fullName evidence="3">Cas10/Cmr2 second palm domain-containing protein</fullName>
    </recommendedName>
</protein>
<dbReference type="Pfam" id="PF22335">
    <property type="entry name" value="Cas10-Cmr2_palm2"/>
    <property type="match status" value="1"/>
</dbReference>
<accession>A0A8J3C1T4</accession>
<dbReference type="GO" id="GO:0051607">
    <property type="term" value="P:defense response to virus"/>
    <property type="evidence" value="ECO:0007669"/>
    <property type="project" value="UniProtKB-KW"/>
</dbReference>
<sequence>MRTYVDVAAVRIQRWLGRSRTLAGRRHASAALAEATSAEVIDKLIADLPDVHRNTEAGDVDGVVNLEVPGPEHAEPAARACLAHLRARLPAVELSAVWGQGDDYLTAYAKAIKPRLRTRQVITDLPAVADFPPLATCDLCRADAAVLVRPQRDNPERTERVCADCRMRDEHPGGRRAGPEKRLREHLGEGKFADTFADLARLPVTCNARTEELSGTGNTQLATVYADGNAIGDLMDKAAQYGTTDKAGLVHQIDQANLDAVCEAVLDFVDTDRSPFLPLTPHIMAGDDLLVSLPAAAGWPFVTRYLRLYTAKLTALGADLHLKVPPSVSAGIVISHATDPFAETVTHAEHLLRTAKRAVRGSAASIAWLDLTADGPHPPPNRPVLTLDTLTGVLDQPLRRLAALPASQRSTLAGLAIASDRDARLTEQIRRLDLTEVTPFLNPDPALGGLGLTDALRLVRWYA</sequence>
<dbReference type="InterPro" id="IPR043128">
    <property type="entry name" value="Rev_trsase/Diguanyl_cyclase"/>
</dbReference>
<dbReference type="AlphaFoldDB" id="A0A8J3C1T4"/>
<dbReference type="RefSeq" id="WP_189081227.1">
    <property type="nucleotide sequence ID" value="NZ_BMMX01000024.1"/>
</dbReference>
<dbReference type="Gene3D" id="3.30.70.270">
    <property type="match status" value="1"/>
</dbReference>
<organism evidence="4 5">
    <name type="scientific">Mangrovihabitans endophyticus</name>
    <dbReference type="NCBI Taxonomy" id="1751298"/>
    <lineage>
        <taxon>Bacteria</taxon>
        <taxon>Bacillati</taxon>
        <taxon>Actinomycetota</taxon>
        <taxon>Actinomycetes</taxon>
        <taxon>Micromonosporales</taxon>
        <taxon>Micromonosporaceae</taxon>
        <taxon>Mangrovihabitans</taxon>
    </lineage>
</organism>
<evidence type="ECO:0000256" key="2">
    <source>
        <dbReference type="ARBA" id="ARBA00023118"/>
    </source>
</evidence>
<gene>
    <name evidence="4" type="ORF">GCM10012284_44560</name>
</gene>
<evidence type="ECO:0000256" key="1">
    <source>
        <dbReference type="ARBA" id="ARBA00022741"/>
    </source>
</evidence>
<reference evidence="4" key="1">
    <citation type="journal article" date="2014" name="Int. J. Syst. Evol. Microbiol.">
        <title>Complete genome sequence of Corynebacterium casei LMG S-19264T (=DSM 44701T), isolated from a smear-ripened cheese.</title>
        <authorList>
            <consortium name="US DOE Joint Genome Institute (JGI-PGF)"/>
            <person name="Walter F."/>
            <person name="Albersmeier A."/>
            <person name="Kalinowski J."/>
            <person name="Ruckert C."/>
        </authorList>
    </citation>
    <scope>NUCLEOTIDE SEQUENCE</scope>
    <source>
        <strain evidence="4">CGMCC 4.7299</strain>
    </source>
</reference>
<comment type="caution">
    <text evidence="4">The sequence shown here is derived from an EMBL/GenBank/DDBJ whole genome shotgun (WGS) entry which is preliminary data.</text>
</comment>
<evidence type="ECO:0000313" key="5">
    <source>
        <dbReference type="Proteomes" id="UP000656042"/>
    </source>
</evidence>
<feature type="domain" description="Cas10/Cmr2 second palm" evidence="3">
    <location>
        <begin position="221"/>
        <end position="359"/>
    </location>
</feature>